<dbReference type="Proteomes" id="UP001140949">
    <property type="component" value="Unassembled WGS sequence"/>
</dbReference>
<evidence type="ECO:0000313" key="2">
    <source>
        <dbReference type="Proteomes" id="UP001140949"/>
    </source>
</evidence>
<name>A0AAX6G1U3_IRIPA</name>
<sequence>MALAGTRRGRCAVDAPEVAGPDLLRRWVGVGFSMAGSGGLGVRRRV</sequence>
<evidence type="ECO:0000313" key="1">
    <source>
        <dbReference type="EMBL" id="KAJ6822704.1"/>
    </source>
</evidence>
<protein>
    <submittedName>
        <fullName evidence="1">Leucine-rich repeat extensin-like protein 2</fullName>
    </submittedName>
</protein>
<keyword evidence="2" id="KW-1185">Reference proteome</keyword>
<dbReference type="AlphaFoldDB" id="A0AAX6G1U3"/>
<reference evidence="1" key="2">
    <citation type="submission" date="2023-04" db="EMBL/GenBank/DDBJ databases">
        <authorList>
            <person name="Bruccoleri R.E."/>
            <person name="Oakeley E.J."/>
            <person name="Faust A.-M."/>
            <person name="Dessus-Babus S."/>
            <person name="Altorfer M."/>
            <person name="Burckhardt D."/>
            <person name="Oertli M."/>
            <person name="Naumann U."/>
            <person name="Petersen F."/>
            <person name="Wong J."/>
        </authorList>
    </citation>
    <scope>NUCLEOTIDE SEQUENCE</scope>
    <source>
        <strain evidence="1">GSM-AAB239-AS_SAM_17_03QT</strain>
        <tissue evidence="1">Leaf</tissue>
    </source>
</reference>
<dbReference type="EMBL" id="JANAVB010023997">
    <property type="protein sequence ID" value="KAJ6822704.1"/>
    <property type="molecule type" value="Genomic_DNA"/>
</dbReference>
<accession>A0AAX6G1U3</accession>
<proteinExistence type="predicted"/>
<gene>
    <name evidence="1" type="ORF">M6B38_387175</name>
</gene>
<comment type="caution">
    <text evidence="1">The sequence shown here is derived from an EMBL/GenBank/DDBJ whole genome shotgun (WGS) entry which is preliminary data.</text>
</comment>
<reference evidence="1" key="1">
    <citation type="journal article" date="2023" name="GigaByte">
        <title>Genome assembly of the bearded iris, Iris pallida Lam.</title>
        <authorList>
            <person name="Bruccoleri R.E."/>
            <person name="Oakeley E.J."/>
            <person name="Faust A.M.E."/>
            <person name="Altorfer M."/>
            <person name="Dessus-Babus S."/>
            <person name="Burckhardt D."/>
            <person name="Oertli M."/>
            <person name="Naumann U."/>
            <person name="Petersen F."/>
            <person name="Wong J."/>
        </authorList>
    </citation>
    <scope>NUCLEOTIDE SEQUENCE</scope>
    <source>
        <strain evidence="1">GSM-AAB239-AS_SAM_17_03QT</strain>
    </source>
</reference>
<organism evidence="1 2">
    <name type="scientific">Iris pallida</name>
    <name type="common">Sweet iris</name>
    <dbReference type="NCBI Taxonomy" id="29817"/>
    <lineage>
        <taxon>Eukaryota</taxon>
        <taxon>Viridiplantae</taxon>
        <taxon>Streptophyta</taxon>
        <taxon>Embryophyta</taxon>
        <taxon>Tracheophyta</taxon>
        <taxon>Spermatophyta</taxon>
        <taxon>Magnoliopsida</taxon>
        <taxon>Liliopsida</taxon>
        <taxon>Asparagales</taxon>
        <taxon>Iridaceae</taxon>
        <taxon>Iridoideae</taxon>
        <taxon>Irideae</taxon>
        <taxon>Iris</taxon>
    </lineage>
</organism>